<dbReference type="InterPro" id="IPR051049">
    <property type="entry name" value="Dienelactone_hydrolase-like"/>
</dbReference>
<organism evidence="2 3">
    <name type="scientific">Moritella yayanosii</name>
    <dbReference type="NCBI Taxonomy" id="69539"/>
    <lineage>
        <taxon>Bacteria</taxon>
        <taxon>Pseudomonadati</taxon>
        <taxon>Pseudomonadota</taxon>
        <taxon>Gammaproteobacteria</taxon>
        <taxon>Alteromonadales</taxon>
        <taxon>Moritellaceae</taxon>
        <taxon>Moritella</taxon>
    </lineage>
</organism>
<proteinExistence type="predicted"/>
<feature type="domain" description="Dienelactone hydrolase" evidence="1">
    <location>
        <begin position="3"/>
        <end position="168"/>
    </location>
</feature>
<gene>
    <name evidence="2" type="ORF">MORIYA_1637</name>
</gene>
<name>A0A330LVN4_9GAMM</name>
<dbReference type="InterPro" id="IPR002925">
    <property type="entry name" value="Dienelactn_hydro"/>
</dbReference>
<reference evidence="3" key="1">
    <citation type="submission" date="2018-05" db="EMBL/GenBank/DDBJ databases">
        <authorList>
            <person name="Cea G.-C."/>
            <person name="William W."/>
        </authorList>
    </citation>
    <scope>NUCLEOTIDE SEQUENCE [LARGE SCALE GENOMIC DNA]</scope>
    <source>
        <strain evidence="3">DB21MT 5</strain>
    </source>
</reference>
<dbReference type="AlphaFoldDB" id="A0A330LVN4"/>
<evidence type="ECO:0000259" key="1">
    <source>
        <dbReference type="Pfam" id="PF01738"/>
    </source>
</evidence>
<dbReference type="OrthoDB" id="8478808at2"/>
<protein>
    <recommendedName>
        <fullName evidence="1">Dienelactone hydrolase domain-containing protein</fullName>
    </recommendedName>
</protein>
<dbReference type="PANTHER" id="PTHR46623:SF6">
    <property type="entry name" value="ALPHA_BETA-HYDROLASES SUPERFAMILY PROTEIN"/>
    <property type="match status" value="1"/>
</dbReference>
<dbReference type="PANTHER" id="PTHR46623">
    <property type="entry name" value="CARBOXYMETHYLENEBUTENOLIDASE-RELATED"/>
    <property type="match status" value="1"/>
</dbReference>
<dbReference type="Proteomes" id="UP000250163">
    <property type="component" value="Chromosome MORIYA"/>
</dbReference>
<evidence type="ECO:0000313" key="3">
    <source>
        <dbReference type="Proteomes" id="UP000250163"/>
    </source>
</evidence>
<dbReference type="Pfam" id="PF01738">
    <property type="entry name" value="DLH"/>
    <property type="match status" value="1"/>
</dbReference>
<accession>A0A330LVN4</accession>
<sequence length="194" mass="21761">MHIIIITDIFGLTKDTDLLAASLSTEQTRVTVIDPYEGNKQQFVNEHAAYDAFITQCGHERYISAVASAIELSESEVVLLGFSAGASAAWKAIDRHSNPLIKHYIGFYPSQIRNHLDVIPCCPVTLVFPCQERHFEVDDVIEALSSVKQVNCIKTSFYHGFMNSFSENYSLSGARFFNEKMGDGNELDRVDLFK</sequence>
<dbReference type="Gene3D" id="3.40.50.1820">
    <property type="entry name" value="alpha/beta hydrolase"/>
    <property type="match status" value="1"/>
</dbReference>
<dbReference type="EMBL" id="LS483250">
    <property type="protein sequence ID" value="SQD78115.1"/>
    <property type="molecule type" value="Genomic_DNA"/>
</dbReference>
<keyword evidence="3" id="KW-1185">Reference proteome</keyword>
<dbReference type="RefSeq" id="WP_112714073.1">
    <property type="nucleotide sequence ID" value="NZ_LS483250.1"/>
</dbReference>
<dbReference type="KEGG" id="mya:MORIYA_1637"/>
<dbReference type="SUPFAM" id="SSF53474">
    <property type="entry name" value="alpha/beta-Hydrolases"/>
    <property type="match status" value="1"/>
</dbReference>
<dbReference type="InterPro" id="IPR029058">
    <property type="entry name" value="AB_hydrolase_fold"/>
</dbReference>
<dbReference type="GO" id="GO:0016787">
    <property type="term" value="F:hydrolase activity"/>
    <property type="evidence" value="ECO:0007669"/>
    <property type="project" value="InterPro"/>
</dbReference>
<evidence type="ECO:0000313" key="2">
    <source>
        <dbReference type="EMBL" id="SQD78115.1"/>
    </source>
</evidence>